<dbReference type="Pfam" id="PF00581">
    <property type="entry name" value="Rhodanese"/>
    <property type="match status" value="1"/>
</dbReference>
<name>A0A485LEA4_9STRA</name>
<dbReference type="InterPro" id="IPR001763">
    <property type="entry name" value="Rhodanese-like_dom"/>
</dbReference>
<evidence type="ECO:0000256" key="2">
    <source>
        <dbReference type="ARBA" id="ARBA00013064"/>
    </source>
</evidence>
<dbReference type="SMART" id="SM00450">
    <property type="entry name" value="RHOD"/>
    <property type="match status" value="1"/>
</dbReference>
<dbReference type="InterPro" id="IPR036873">
    <property type="entry name" value="Rhodanese-like_dom_sf"/>
</dbReference>
<dbReference type="InterPro" id="IPR000751">
    <property type="entry name" value="MPI_Phosphatase"/>
</dbReference>
<keyword evidence="6" id="KW-0131">Cell cycle</keyword>
<proteinExistence type="inferred from homology"/>
<evidence type="ECO:0000256" key="5">
    <source>
        <dbReference type="ARBA" id="ARBA00022912"/>
    </source>
</evidence>
<dbReference type="PRINTS" id="PR00716">
    <property type="entry name" value="MPIPHPHTASE"/>
</dbReference>
<evidence type="ECO:0000313" key="10">
    <source>
        <dbReference type="EMBL" id="VFT96833.1"/>
    </source>
</evidence>
<dbReference type="GO" id="GO:0005737">
    <property type="term" value="C:cytoplasm"/>
    <property type="evidence" value="ECO:0007669"/>
    <property type="project" value="TreeGrafter"/>
</dbReference>
<dbReference type="Gene3D" id="3.40.250.10">
    <property type="entry name" value="Rhodanese-like domain"/>
    <property type="match status" value="1"/>
</dbReference>
<gene>
    <name evidence="10" type="primary">Aste57867_20138</name>
    <name evidence="9" type="ORF">As57867_020072</name>
    <name evidence="10" type="ORF">ASTE57867_20138</name>
</gene>
<organism evidence="10 11">
    <name type="scientific">Aphanomyces stellatus</name>
    <dbReference type="NCBI Taxonomy" id="120398"/>
    <lineage>
        <taxon>Eukaryota</taxon>
        <taxon>Sar</taxon>
        <taxon>Stramenopiles</taxon>
        <taxon>Oomycota</taxon>
        <taxon>Saprolegniomycetes</taxon>
        <taxon>Saprolegniales</taxon>
        <taxon>Verrucalvaceae</taxon>
        <taxon>Aphanomyces</taxon>
    </lineage>
</organism>
<dbReference type="PROSITE" id="PS50206">
    <property type="entry name" value="RHODANESE_3"/>
    <property type="match status" value="1"/>
</dbReference>
<feature type="compositionally biased region" description="Low complexity" evidence="7">
    <location>
        <begin position="63"/>
        <end position="78"/>
    </location>
</feature>
<dbReference type="GO" id="GO:0110032">
    <property type="term" value="P:positive regulation of G2/MI transition of meiotic cell cycle"/>
    <property type="evidence" value="ECO:0007669"/>
    <property type="project" value="TreeGrafter"/>
</dbReference>
<dbReference type="Proteomes" id="UP000332933">
    <property type="component" value="Unassembled WGS sequence"/>
</dbReference>
<dbReference type="GO" id="GO:0004725">
    <property type="term" value="F:protein tyrosine phosphatase activity"/>
    <property type="evidence" value="ECO:0007669"/>
    <property type="project" value="UniProtKB-EC"/>
</dbReference>
<sequence length="314" mass="34198">MLDGADSDACTPQVVGMGLTTPVLSRTHSDMSTLGYAQRRRLLSRTSKRALFSPECVPEAKGDATPATDNADVAATNASQTKRPRKHTLRDILCADDSDELKENETPVPLILNRSMSSPGPMAAFGAYTPILPVIKSSKHPDLNVISPETVKLLLDGDFDSALDGGFHLVDCRFQHEFLGGSLRGAVSLALPPLVEDRFFRAPTDASTRTALVFFCEFSAKRAPKMARHVRNLDRRLHADVYPKLHYPEVYLIDGGYKHCFESGVGAAICKAPASYVPMDAADHAAACKQELSALRASWKQLRTPLSKGSQSWC</sequence>
<dbReference type="SUPFAM" id="SSF52821">
    <property type="entry name" value="Rhodanese/Cell cycle control phosphatase"/>
    <property type="match status" value="1"/>
</dbReference>
<evidence type="ECO:0000256" key="4">
    <source>
        <dbReference type="ARBA" id="ARBA00022801"/>
    </source>
</evidence>
<evidence type="ECO:0000256" key="7">
    <source>
        <dbReference type="SAM" id="MobiDB-lite"/>
    </source>
</evidence>
<dbReference type="GO" id="GO:0051301">
    <property type="term" value="P:cell division"/>
    <property type="evidence" value="ECO:0007669"/>
    <property type="project" value="UniProtKB-KW"/>
</dbReference>
<feature type="region of interest" description="Disordered" evidence="7">
    <location>
        <begin position="57"/>
        <end position="86"/>
    </location>
</feature>
<dbReference type="AlphaFoldDB" id="A0A485LEA4"/>
<keyword evidence="11" id="KW-1185">Reference proteome</keyword>
<feature type="domain" description="Rhodanese" evidence="8">
    <location>
        <begin position="163"/>
        <end position="262"/>
    </location>
</feature>
<dbReference type="OrthoDB" id="26523at2759"/>
<evidence type="ECO:0000313" key="9">
    <source>
        <dbReference type="EMBL" id="KAF0688268.1"/>
    </source>
</evidence>
<dbReference type="EMBL" id="CAADRA010006765">
    <property type="protein sequence ID" value="VFT96833.1"/>
    <property type="molecule type" value="Genomic_DNA"/>
</dbReference>
<dbReference type="GO" id="GO:0005634">
    <property type="term" value="C:nucleus"/>
    <property type="evidence" value="ECO:0007669"/>
    <property type="project" value="TreeGrafter"/>
</dbReference>
<dbReference type="PANTHER" id="PTHR10828:SF17">
    <property type="entry name" value="PROTEIN-TYROSINE-PHOSPHATASE"/>
    <property type="match status" value="1"/>
</dbReference>
<keyword evidence="3" id="KW-0132">Cell division</keyword>
<reference evidence="10 11" key="1">
    <citation type="submission" date="2019-03" db="EMBL/GenBank/DDBJ databases">
        <authorList>
            <person name="Gaulin E."/>
            <person name="Dumas B."/>
        </authorList>
    </citation>
    <scope>NUCLEOTIDE SEQUENCE [LARGE SCALE GENOMIC DNA]</scope>
    <source>
        <strain evidence="10">CBS 568.67</strain>
    </source>
</reference>
<reference evidence="9" key="2">
    <citation type="submission" date="2019-06" db="EMBL/GenBank/DDBJ databases">
        <title>Genomics analysis of Aphanomyces spp. identifies a new class of oomycete effector associated with host adaptation.</title>
        <authorList>
            <person name="Gaulin E."/>
        </authorList>
    </citation>
    <scope>NUCLEOTIDE SEQUENCE</scope>
    <source>
        <strain evidence="9">CBS 578.67</strain>
    </source>
</reference>
<dbReference type="PANTHER" id="PTHR10828">
    <property type="entry name" value="M-PHASE INDUCER PHOSPHATASE DUAL SPECIFICITY PHOSPHATASE CDC25"/>
    <property type="match status" value="1"/>
</dbReference>
<accession>A0A485LEA4</accession>
<dbReference type="GO" id="GO:0000086">
    <property type="term" value="P:G2/M transition of mitotic cell cycle"/>
    <property type="evidence" value="ECO:0007669"/>
    <property type="project" value="TreeGrafter"/>
</dbReference>
<evidence type="ECO:0000259" key="8">
    <source>
        <dbReference type="PROSITE" id="PS50206"/>
    </source>
</evidence>
<evidence type="ECO:0000256" key="6">
    <source>
        <dbReference type="ARBA" id="ARBA00023306"/>
    </source>
</evidence>
<keyword evidence="4" id="KW-0378">Hydrolase</keyword>
<evidence type="ECO:0000256" key="1">
    <source>
        <dbReference type="ARBA" id="ARBA00011065"/>
    </source>
</evidence>
<protein>
    <recommendedName>
        <fullName evidence="2">protein-tyrosine-phosphatase</fullName>
        <ecNumber evidence="2">3.1.3.48</ecNumber>
    </recommendedName>
</protein>
<dbReference type="GO" id="GO:0010971">
    <property type="term" value="P:positive regulation of G2/M transition of mitotic cell cycle"/>
    <property type="evidence" value="ECO:0007669"/>
    <property type="project" value="TreeGrafter"/>
</dbReference>
<keyword evidence="5" id="KW-0904">Protein phosphatase</keyword>
<evidence type="ECO:0000256" key="3">
    <source>
        <dbReference type="ARBA" id="ARBA00022618"/>
    </source>
</evidence>
<evidence type="ECO:0000313" key="11">
    <source>
        <dbReference type="Proteomes" id="UP000332933"/>
    </source>
</evidence>
<dbReference type="EMBL" id="VJMH01006742">
    <property type="protein sequence ID" value="KAF0688268.1"/>
    <property type="molecule type" value="Genomic_DNA"/>
</dbReference>
<comment type="similarity">
    <text evidence="1">Belongs to the MPI phosphatase family.</text>
</comment>
<dbReference type="EC" id="3.1.3.48" evidence="2"/>